<comment type="subcellular location">
    <subcellularLocation>
        <location evidence="1">Cell membrane</location>
        <topology evidence="1">Multi-pass membrane protein</topology>
    </subcellularLocation>
</comment>
<gene>
    <name evidence="10" type="ORF">JOL79_21095</name>
</gene>
<evidence type="ECO:0000256" key="6">
    <source>
        <dbReference type="ARBA" id="ARBA00023136"/>
    </source>
</evidence>
<organism evidence="10 11">
    <name type="scientific">Microbispora oryzae</name>
    <dbReference type="NCBI Taxonomy" id="2806554"/>
    <lineage>
        <taxon>Bacteria</taxon>
        <taxon>Bacillati</taxon>
        <taxon>Actinomycetota</taxon>
        <taxon>Actinomycetes</taxon>
        <taxon>Streptosporangiales</taxon>
        <taxon>Streptosporangiaceae</taxon>
        <taxon>Microbispora</taxon>
    </lineage>
</organism>
<feature type="compositionally biased region" description="Low complexity" evidence="8">
    <location>
        <begin position="26"/>
        <end position="43"/>
    </location>
</feature>
<comment type="similarity">
    <text evidence="7">Belongs to the glycosyltransferase 87 family.</text>
</comment>
<dbReference type="GO" id="GO:0005886">
    <property type="term" value="C:plasma membrane"/>
    <property type="evidence" value="ECO:0007669"/>
    <property type="project" value="UniProtKB-SubCell"/>
</dbReference>
<evidence type="ECO:0000256" key="3">
    <source>
        <dbReference type="ARBA" id="ARBA00022679"/>
    </source>
</evidence>
<evidence type="ECO:0000256" key="5">
    <source>
        <dbReference type="ARBA" id="ARBA00022989"/>
    </source>
</evidence>
<dbReference type="Proteomes" id="UP000674234">
    <property type="component" value="Unassembled WGS sequence"/>
</dbReference>
<feature type="transmembrane region" description="Helical" evidence="9">
    <location>
        <begin position="107"/>
        <end position="129"/>
    </location>
</feature>
<evidence type="ECO:0000256" key="4">
    <source>
        <dbReference type="ARBA" id="ARBA00022692"/>
    </source>
</evidence>
<proteinExistence type="inferred from homology"/>
<evidence type="ECO:0000313" key="11">
    <source>
        <dbReference type="Proteomes" id="UP000674234"/>
    </source>
</evidence>
<feature type="transmembrane region" description="Helical" evidence="9">
    <location>
        <begin position="192"/>
        <end position="214"/>
    </location>
</feature>
<evidence type="ECO:0000256" key="2">
    <source>
        <dbReference type="ARBA" id="ARBA00022475"/>
    </source>
</evidence>
<dbReference type="AlphaFoldDB" id="A0A940WIP1"/>
<dbReference type="GO" id="GO:0016758">
    <property type="term" value="F:hexosyltransferase activity"/>
    <property type="evidence" value="ECO:0007669"/>
    <property type="project" value="InterPro"/>
</dbReference>
<keyword evidence="3" id="KW-0808">Transferase</keyword>
<dbReference type="Pfam" id="PF09594">
    <property type="entry name" value="GT87"/>
    <property type="match status" value="1"/>
</dbReference>
<evidence type="ECO:0000256" key="9">
    <source>
        <dbReference type="SAM" id="Phobius"/>
    </source>
</evidence>
<feature type="transmembrane region" description="Helical" evidence="9">
    <location>
        <begin position="308"/>
        <end position="328"/>
    </location>
</feature>
<feature type="transmembrane region" description="Helical" evidence="9">
    <location>
        <begin position="439"/>
        <end position="457"/>
    </location>
</feature>
<comment type="caution">
    <text evidence="10">The sequence shown here is derived from an EMBL/GenBank/DDBJ whole genome shotgun (WGS) entry which is preliminary data.</text>
</comment>
<keyword evidence="11" id="KW-1185">Reference proteome</keyword>
<feature type="region of interest" description="Disordered" evidence="8">
    <location>
        <begin position="1"/>
        <end position="63"/>
    </location>
</feature>
<protein>
    <submittedName>
        <fullName evidence="10">DUF2029 domain-containing protein</fullName>
    </submittedName>
</protein>
<name>A0A940WIP1_9ACTN</name>
<feature type="transmembrane region" description="Helical" evidence="9">
    <location>
        <begin position="406"/>
        <end position="432"/>
    </location>
</feature>
<feature type="compositionally biased region" description="Low complexity" evidence="8">
    <location>
        <begin position="1"/>
        <end position="19"/>
    </location>
</feature>
<feature type="transmembrane region" description="Helical" evidence="9">
    <location>
        <begin position="477"/>
        <end position="497"/>
    </location>
</feature>
<dbReference type="InterPro" id="IPR018584">
    <property type="entry name" value="GT87"/>
</dbReference>
<keyword evidence="2" id="KW-1003">Cell membrane</keyword>
<feature type="transmembrane region" description="Helical" evidence="9">
    <location>
        <begin position="221"/>
        <end position="240"/>
    </location>
</feature>
<evidence type="ECO:0000256" key="7">
    <source>
        <dbReference type="ARBA" id="ARBA00024033"/>
    </source>
</evidence>
<accession>A0A940WIP1</accession>
<sequence>MTITRPSGRAAASAGAATPVRPPARRAPTASTAAKTARAYARPRAGRGGVGRPGDGRPGERWAPLSAGTVVRLLARDGTSGPTSGTGSTVTCLLVTTGRTTAGRPPAWAWALALLAIAAAVAPLVHYWLTNPADQRLVDLDVYRTGGWALLTGLPVYGVITPAPQLLPFTYPPVAAMLAVPLAEMSWPAAQWVWTAGIVAALVVTGGCAFRPLLRSLPGRWAAPPALALLTAACAYLMPIRDQVRFGQVDLFLLLLCLLDCVVRRPRWPRGMLIGIATAVKLTPGVFLIYLAITGFPRRGGDGESRRAFFLGALTAALLTVLPFLVIFDDARDYWFGALLDSERLGANAATTNQSLRGMLLRLYLPGPFTAVIWLAAVAVIGWYGFRAARRAHRSGDTMTAVALTGLMAVLLSPVAWIHHIAWVVIVVAALAGTGRDRVRSLVAAGVWLFYVLPVPWWGVSIKALEIPVLSPVVGKIVQDGFGLGAVALVWILGSWLPRRVADRPQISRSAYADLPD</sequence>
<feature type="transmembrane region" description="Helical" evidence="9">
    <location>
        <begin position="272"/>
        <end position="296"/>
    </location>
</feature>
<dbReference type="EMBL" id="JAFCNB010000011">
    <property type="protein sequence ID" value="MBP2706310.1"/>
    <property type="molecule type" value="Genomic_DNA"/>
</dbReference>
<keyword evidence="6 9" id="KW-0472">Membrane</keyword>
<feature type="transmembrane region" description="Helical" evidence="9">
    <location>
        <begin position="246"/>
        <end position="263"/>
    </location>
</feature>
<reference evidence="10" key="1">
    <citation type="submission" date="2021-02" db="EMBL/GenBank/DDBJ databases">
        <title>Draft genome sequence of Microbispora sp. RL4-1S isolated from rice leaves in Thailand.</title>
        <authorList>
            <person name="Muangham S."/>
            <person name="Duangmal K."/>
        </authorList>
    </citation>
    <scope>NUCLEOTIDE SEQUENCE</scope>
    <source>
        <strain evidence="10">RL4-1S</strain>
    </source>
</reference>
<keyword evidence="5 9" id="KW-1133">Transmembrane helix</keyword>
<evidence type="ECO:0000313" key="10">
    <source>
        <dbReference type="EMBL" id="MBP2706310.1"/>
    </source>
</evidence>
<keyword evidence="4 9" id="KW-0812">Transmembrane</keyword>
<evidence type="ECO:0000256" key="1">
    <source>
        <dbReference type="ARBA" id="ARBA00004651"/>
    </source>
</evidence>
<feature type="transmembrane region" description="Helical" evidence="9">
    <location>
        <begin position="363"/>
        <end position="386"/>
    </location>
</feature>
<evidence type="ECO:0000256" key="8">
    <source>
        <dbReference type="SAM" id="MobiDB-lite"/>
    </source>
</evidence>